<dbReference type="Pfam" id="PF01809">
    <property type="entry name" value="YidD"/>
    <property type="match status" value="1"/>
</dbReference>
<dbReference type="EMBL" id="CP018889">
    <property type="protein sequence ID" value="AUI69000.1"/>
    <property type="molecule type" value="Genomic_DNA"/>
</dbReference>
<protein>
    <submittedName>
        <fullName evidence="1">Membrane protein insertion efficiency factor YidD</fullName>
    </submittedName>
</protein>
<dbReference type="SMART" id="SM01234">
    <property type="entry name" value="Haemolytic"/>
    <property type="match status" value="1"/>
</dbReference>
<proteinExistence type="predicted"/>
<keyword evidence="2" id="KW-1185">Reference proteome</keyword>
<gene>
    <name evidence="1" type="primary">yidD</name>
    <name evidence="1" type="ORF">BLE401_10015</name>
</gene>
<accession>A0A2N9YEU8</accession>
<dbReference type="AlphaFoldDB" id="A0A2N9YEU8"/>
<dbReference type="InterPro" id="IPR002696">
    <property type="entry name" value="Membr_insert_effic_factor_YidD"/>
</dbReference>
<dbReference type="Proteomes" id="UP000234271">
    <property type="component" value="Chromosome"/>
</dbReference>
<dbReference type="RefSeq" id="WP_062153915.1">
    <property type="nucleotide sequence ID" value="NZ_CP012373.2"/>
</dbReference>
<sequence length="122" mass="13336">MLNRCLAMMIRGYQKYISPYKGFRCAYAVKHQSLSCSEYARLELLQTGVIHSLSSIRQRLHDCKMAAITLEADKKAQRKTDYLNCCADGLSIPDVSCSSCEMGDTCSVGDACSGADACSCSL</sequence>
<dbReference type="OrthoDB" id="6629784at2"/>
<organism evidence="1 2">
    <name type="scientific">Beggiatoa leptomitoformis</name>
    <dbReference type="NCBI Taxonomy" id="288004"/>
    <lineage>
        <taxon>Bacteria</taxon>
        <taxon>Pseudomonadati</taxon>
        <taxon>Pseudomonadota</taxon>
        <taxon>Gammaproteobacteria</taxon>
        <taxon>Thiotrichales</taxon>
        <taxon>Thiotrichaceae</taxon>
        <taxon>Beggiatoa</taxon>
    </lineage>
</organism>
<evidence type="ECO:0000313" key="2">
    <source>
        <dbReference type="Proteomes" id="UP000234271"/>
    </source>
</evidence>
<evidence type="ECO:0000313" key="1">
    <source>
        <dbReference type="EMBL" id="AUI69000.1"/>
    </source>
</evidence>
<reference evidence="2" key="1">
    <citation type="submission" date="2016-12" db="EMBL/GenBank/DDBJ databases">
        <title>Complete Genome Sequence of Beggiatoa leptomitiformis D-401.</title>
        <authorList>
            <person name="Fomenkov A."/>
            <person name="Vincze T."/>
            <person name="Grabovich M."/>
            <person name="Anton B.P."/>
            <person name="Dubinina G."/>
            <person name="Orlova M."/>
            <person name="Belousova E."/>
            <person name="Roberts R.J."/>
        </authorList>
    </citation>
    <scope>NUCLEOTIDE SEQUENCE [LARGE SCALE GENOMIC DNA]</scope>
    <source>
        <strain evidence="2">D-401</strain>
    </source>
</reference>
<name>A0A2N9YEU8_9GAMM</name>
<dbReference type="NCBIfam" id="TIGR00278">
    <property type="entry name" value="membrane protein insertion efficiency factor YidD"/>
    <property type="match status" value="1"/>
</dbReference>